<gene>
    <name evidence="2" type="ORF">K505DRAFT_223519</name>
</gene>
<keyword evidence="3" id="KW-1185">Reference proteome</keyword>
<reference evidence="2" key="1">
    <citation type="journal article" date="2020" name="Stud. Mycol.">
        <title>101 Dothideomycetes genomes: a test case for predicting lifestyles and emergence of pathogens.</title>
        <authorList>
            <person name="Haridas S."/>
            <person name="Albert R."/>
            <person name="Binder M."/>
            <person name="Bloem J."/>
            <person name="Labutti K."/>
            <person name="Salamov A."/>
            <person name="Andreopoulos B."/>
            <person name="Baker S."/>
            <person name="Barry K."/>
            <person name="Bills G."/>
            <person name="Bluhm B."/>
            <person name="Cannon C."/>
            <person name="Castanera R."/>
            <person name="Culley D."/>
            <person name="Daum C."/>
            <person name="Ezra D."/>
            <person name="Gonzalez J."/>
            <person name="Henrissat B."/>
            <person name="Kuo A."/>
            <person name="Liang C."/>
            <person name="Lipzen A."/>
            <person name="Lutzoni F."/>
            <person name="Magnuson J."/>
            <person name="Mondo S."/>
            <person name="Nolan M."/>
            <person name="Ohm R."/>
            <person name="Pangilinan J."/>
            <person name="Park H.-J."/>
            <person name="Ramirez L."/>
            <person name="Alfaro M."/>
            <person name="Sun H."/>
            <person name="Tritt A."/>
            <person name="Yoshinaga Y."/>
            <person name="Zwiers L.-H."/>
            <person name="Turgeon B."/>
            <person name="Goodwin S."/>
            <person name="Spatafora J."/>
            <person name="Crous P."/>
            <person name="Grigoriev I."/>
        </authorList>
    </citation>
    <scope>NUCLEOTIDE SEQUENCE</scope>
    <source>
        <strain evidence="2">CBS 109.77</strain>
    </source>
</reference>
<protein>
    <recommendedName>
        <fullName evidence="1">Heterokaryon incompatibility domain-containing protein</fullName>
    </recommendedName>
</protein>
<accession>A0A6A6XI50</accession>
<evidence type="ECO:0000313" key="3">
    <source>
        <dbReference type="Proteomes" id="UP000799757"/>
    </source>
</evidence>
<dbReference type="EMBL" id="MU001846">
    <property type="protein sequence ID" value="KAF2795874.1"/>
    <property type="molecule type" value="Genomic_DNA"/>
</dbReference>
<dbReference type="InterPro" id="IPR010730">
    <property type="entry name" value="HET"/>
</dbReference>
<dbReference type="AlphaFoldDB" id="A0A6A6XI50"/>
<dbReference type="InterPro" id="IPR052895">
    <property type="entry name" value="HetReg/Transcr_Mod"/>
</dbReference>
<dbReference type="PANTHER" id="PTHR24148:SF77">
    <property type="entry name" value="HETEROKARYON INCOMPATIBILITY DOMAIN-CONTAINING PROTEIN"/>
    <property type="match status" value="1"/>
</dbReference>
<name>A0A6A6XI50_9PLEO</name>
<dbReference type="OrthoDB" id="2157530at2759"/>
<dbReference type="PANTHER" id="PTHR24148">
    <property type="entry name" value="ANKYRIN REPEAT DOMAIN-CONTAINING PROTEIN 39 HOMOLOG-RELATED"/>
    <property type="match status" value="1"/>
</dbReference>
<feature type="domain" description="Heterokaryon incompatibility" evidence="1">
    <location>
        <begin position="1"/>
        <end position="122"/>
    </location>
</feature>
<organism evidence="2 3">
    <name type="scientific">Melanomma pulvis-pyrius CBS 109.77</name>
    <dbReference type="NCBI Taxonomy" id="1314802"/>
    <lineage>
        <taxon>Eukaryota</taxon>
        <taxon>Fungi</taxon>
        <taxon>Dikarya</taxon>
        <taxon>Ascomycota</taxon>
        <taxon>Pezizomycotina</taxon>
        <taxon>Dothideomycetes</taxon>
        <taxon>Pleosporomycetidae</taxon>
        <taxon>Pleosporales</taxon>
        <taxon>Melanommataceae</taxon>
        <taxon>Melanomma</taxon>
    </lineage>
</organism>
<feature type="non-terminal residue" evidence="2">
    <location>
        <position position="127"/>
    </location>
</feature>
<dbReference type="Proteomes" id="UP000799757">
    <property type="component" value="Unassembled WGS sequence"/>
</dbReference>
<evidence type="ECO:0000259" key="1">
    <source>
        <dbReference type="Pfam" id="PF06985"/>
    </source>
</evidence>
<feature type="non-terminal residue" evidence="2">
    <location>
        <position position="1"/>
    </location>
</feature>
<dbReference type="Pfam" id="PF06985">
    <property type="entry name" value="HET"/>
    <property type="match status" value="1"/>
</dbReference>
<sequence>ISINGNGFTAPENLYQALQRLRALDQVQPWLWIDAISINQSDDVERGWQVDLMRDIYSRAEIVYIWLGTVALDRNEICNEGHAEQICKRLVDMSELRSESFVRGISSLLHHDYFVRVWVVQEVALSK</sequence>
<evidence type="ECO:0000313" key="2">
    <source>
        <dbReference type="EMBL" id="KAF2795874.1"/>
    </source>
</evidence>
<proteinExistence type="predicted"/>